<protein>
    <submittedName>
        <fullName evidence="2">Metallophosphoesterase</fullName>
    </submittedName>
</protein>
<dbReference type="InterPro" id="IPR029052">
    <property type="entry name" value="Metallo-depent_PP-like"/>
</dbReference>
<dbReference type="GO" id="GO:0016787">
    <property type="term" value="F:hydrolase activity"/>
    <property type="evidence" value="ECO:0007669"/>
    <property type="project" value="InterPro"/>
</dbReference>
<gene>
    <name evidence="2" type="ORF">D3272_20185</name>
</gene>
<sequence length="365" mass="39781">MADVRLFSILQVSDLHLGTRLPNGDARLPPALAVLPLMTGQLGHHRIAARELRRFVTDRLAAGVRDTMVVSGDLTAVGAPAEFALARAFLGPGPSQRQFGVSLGFKNWDETSVSGNHDQWPGHGRVIGGPTQGLARTFPNAFPFFRKIQVAGGVTLTLAMVDSDADVRPVSLSRFLGRGKFASQLAALAKMLPRREDREVRVMVVHHAVADANVPLVAGATPFPRRAANARWRWLEIAPDSLLALERFVVDHAFQVVMTGHRHRARLTELTASKGTVSRPVLEAQCGATTQRDVYPGHLLRRMRGPFPLPALPANALILHELVERDGALVWIAEIFQRAPGRGFVSTAPPTATRLPGPTRREMQV</sequence>
<dbReference type="EMBL" id="QYBC01000018">
    <property type="protein sequence ID" value="RYB02713.1"/>
    <property type="molecule type" value="Genomic_DNA"/>
</dbReference>
<accession>A0A4V1RI84</accession>
<evidence type="ECO:0000259" key="1">
    <source>
        <dbReference type="Pfam" id="PF00149"/>
    </source>
</evidence>
<dbReference type="SUPFAM" id="SSF56300">
    <property type="entry name" value="Metallo-dependent phosphatases"/>
    <property type="match status" value="1"/>
</dbReference>
<feature type="domain" description="Calcineurin-like phosphoesterase" evidence="1">
    <location>
        <begin position="8"/>
        <end position="264"/>
    </location>
</feature>
<dbReference type="Proteomes" id="UP000289411">
    <property type="component" value="Unassembled WGS sequence"/>
</dbReference>
<proteinExistence type="predicted"/>
<dbReference type="OrthoDB" id="9803927at2"/>
<keyword evidence="3" id="KW-1185">Reference proteome</keyword>
<reference evidence="2 3" key="2">
    <citation type="submission" date="2019-02" db="EMBL/GenBank/DDBJ databases">
        <title>'Lichenibacterium ramalinii' gen. nov. sp. nov., 'Lichenibacterium minor' gen. nov. sp. nov.</title>
        <authorList>
            <person name="Pankratov T."/>
        </authorList>
    </citation>
    <scope>NUCLEOTIDE SEQUENCE [LARGE SCALE GENOMIC DNA]</scope>
    <source>
        <strain evidence="2 3">RmlP001</strain>
    </source>
</reference>
<dbReference type="Gene3D" id="3.60.21.10">
    <property type="match status" value="1"/>
</dbReference>
<organism evidence="2 3">
    <name type="scientific">Lichenibacterium ramalinae</name>
    <dbReference type="NCBI Taxonomy" id="2316527"/>
    <lineage>
        <taxon>Bacteria</taxon>
        <taxon>Pseudomonadati</taxon>
        <taxon>Pseudomonadota</taxon>
        <taxon>Alphaproteobacteria</taxon>
        <taxon>Hyphomicrobiales</taxon>
        <taxon>Lichenihabitantaceae</taxon>
        <taxon>Lichenibacterium</taxon>
    </lineage>
</organism>
<name>A0A4V1RI84_9HYPH</name>
<evidence type="ECO:0000313" key="2">
    <source>
        <dbReference type="EMBL" id="RYB02713.1"/>
    </source>
</evidence>
<comment type="caution">
    <text evidence="2">The sequence shown here is derived from an EMBL/GenBank/DDBJ whole genome shotgun (WGS) entry which is preliminary data.</text>
</comment>
<dbReference type="InterPro" id="IPR004843">
    <property type="entry name" value="Calcineurin-like_PHP"/>
</dbReference>
<dbReference type="RefSeq" id="WP_129221011.1">
    <property type="nucleotide sequence ID" value="NZ_QYBC01000018.1"/>
</dbReference>
<dbReference type="Pfam" id="PF00149">
    <property type="entry name" value="Metallophos"/>
    <property type="match status" value="1"/>
</dbReference>
<reference evidence="2 3" key="1">
    <citation type="submission" date="2018-09" db="EMBL/GenBank/DDBJ databases">
        <authorList>
            <person name="Grouzdev D.S."/>
            <person name="Krutkina M.S."/>
        </authorList>
    </citation>
    <scope>NUCLEOTIDE SEQUENCE [LARGE SCALE GENOMIC DNA]</scope>
    <source>
        <strain evidence="2 3">RmlP001</strain>
    </source>
</reference>
<dbReference type="AlphaFoldDB" id="A0A4V1RI84"/>
<evidence type="ECO:0000313" key="3">
    <source>
        <dbReference type="Proteomes" id="UP000289411"/>
    </source>
</evidence>